<keyword evidence="2" id="KW-1185">Reference proteome</keyword>
<evidence type="ECO:0000313" key="2">
    <source>
        <dbReference type="Proteomes" id="UP000759537"/>
    </source>
</evidence>
<evidence type="ECO:0000313" key="1">
    <source>
        <dbReference type="EMBL" id="KAF8487303.1"/>
    </source>
</evidence>
<dbReference type="AlphaFoldDB" id="A0A9P5N655"/>
<proteinExistence type="predicted"/>
<accession>A0A9P5N655</accession>
<dbReference type="OrthoDB" id="2536866at2759"/>
<gene>
    <name evidence="1" type="ORF">DFH94DRAFT_687789</name>
</gene>
<dbReference type="EMBL" id="WHVB01000001">
    <property type="protein sequence ID" value="KAF8487303.1"/>
    <property type="molecule type" value="Genomic_DNA"/>
</dbReference>
<reference evidence="1" key="1">
    <citation type="submission" date="2019-10" db="EMBL/GenBank/DDBJ databases">
        <authorList>
            <consortium name="DOE Joint Genome Institute"/>
            <person name="Kuo A."/>
            <person name="Miyauchi S."/>
            <person name="Kiss E."/>
            <person name="Drula E."/>
            <person name="Kohler A."/>
            <person name="Sanchez-Garcia M."/>
            <person name="Andreopoulos B."/>
            <person name="Barry K.W."/>
            <person name="Bonito G."/>
            <person name="Buee M."/>
            <person name="Carver A."/>
            <person name="Chen C."/>
            <person name="Cichocki N."/>
            <person name="Clum A."/>
            <person name="Culley D."/>
            <person name="Crous P.W."/>
            <person name="Fauchery L."/>
            <person name="Girlanda M."/>
            <person name="Hayes R."/>
            <person name="Keri Z."/>
            <person name="LaButti K."/>
            <person name="Lipzen A."/>
            <person name="Lombard V."/>
            <person name="Magnuson J."/>
            <person name="Maillard F."/>
            <person name="Morin E."/>
            <person name="Murat C."/>
            <person name="Nolan M."/>
            <person name="Ohm R."/>
            <person name="Pangilinan J."/>
            <person name="Pereira M."/>
            <person name="Perotto S."/>
            <person name="Peter M."/>
            <person name="Riley R."/>
            <person name="Sitrit Y."/>
            <person name="Stielow B."/>
            <person name="Szollosi G."/>
            <person name="Zifcakova L."/>
            <person name="Stursova M."/>
            <person name="Spatafora J.W."/>
            <person name="Tedersoo L."/>
            <person name="Vaario L.-M."/>
            <person name="Yamada A."/>
            <person name="Yan M."/>
            <person name="Wang P."/>
            <person name="Xu J."/>
            <person name="Bruns T."/>
            <person name="Baldrian P."/>
            <person name="Vilgalys R."/>
            <person name="Henrissat B."/>
            <person name="Grigoriev I.V."/>
            <person name="Hibbett D."/>
            <person name="Nagy L.G."/>
            <person name="Martin F.M."/>
        </authorList>
    </citation>
    <scope>NUCLEOTIDE SEQUENCE</scope>
    <source>
        <strain evidence="1">Prilba</strain>
    </source>
</reference>
<protein>
    <submittedName>
        <fullName evidence="1">Uncharacterized protein</fullName>
    </submittedName>
</protein>
<name>A0A9P5N655_9AGAM</name>
<comment type="caution">
    <text evidence="1">The sequence shown here is derived from an EMBL/GenBank/DDBJ whole genome shotgun (WGS) entry which is preliminary data.</text>
</comment>
<sequence length="251" mass="28965">MVVVDEKTMLPPPPSYSLPRNHPNIPELLHPPPFSAPFRTLASFSDLPSHLLLHIVHRTFPQAPDKSYNMLERQRKTLRWLTTSLRLVNRTFYIACMHVLRSTYLPSYSSLIRRPYTSDPFPLTQTPSNDACTPLNRSRETIVLDLFIALKVHDDVWADESELHLGQPEAFRDLFDLMQPRARLEDLLCAYLVPLRLDLTAYSVTFAPRRVGVVGPSRRTIVDVERVKDEKLEVAAKRLARKLKEYLAARR</sequence>
<organism evidence="1 2">
    <name type="scientific">Russula ochroleuca</name>
    <dbReference type="NCBI Taxonomy" id="152965"/>
    <lineage>
        <taxon>Eukaryota</taxon>
        <taxon>Fungi</taxon>
        <taxon>Dikarya</taxon>
        <taxon>Basidiomycota</taxon>
        <taxon>Agaricomycotina</taxon>
        <taxon>Agaricomycetes</taxon>
        <taxon>Russulales</taxon>
        <taxon>Russulaceae</taxon>
        <taxon>Russula</taxon>
    </lineage>
</organism>
<reference evidence="1" key="2">
    <citation type="journal article" date="2020" name="Nat. Commun.">
        <title>Large-scale genome sequencing of mycorrhizal fungi provides insights into the early evolution of symbiotic traits.</title>
        <authorList>
            <person name="Miyauchi S."/>
            <person name="Kiss E."/>
            <person name="Kuo A."/>
            <person name="Drula E."/>
            <person name="Kohler A."/>
            <person name="Sanchez-Garcia M."/>
            <person name="Morin E."/>
            <person name="Andreopoulos B."/>
            <person name="Barry K.W."/>
            <person name="Bonito G."/>
            <person name="Buee M."/>
            <person name="Carver A."/>
            <person name="Chen C."/>
            <person name="Cichocki N."/>
            <person name="Clum A."/>
            <person name="Culley D."/>
            <person name="Crous P.W."/>
            <person name="Fauchery L."/>
            <person name="Girlanda M."/>
            <person name="Hayes R.D."/>
            <person name="Keri Z."/>
            <person name="LaButti K."/>
            <person name="Lipzen A."/>
            <person name="Lombard V."/>
            <person name="Magnuson J."/>
            <person name="Maillard F."/>
            <person name="Murat C."/>
            <person name="Nolan M."/>
            <person name="Ohm R.A."/>
            <person name="Pangilinan J."/>
            <person name="Pereira M.F."/>
            <person name="Perotto S."/>
            <person name="Peter M."/>
            <person name="Pfister S."/>
            <person name="Riley R."/>
            <person name="Sitrit Y."/>
            <person name="Stielow J.B."/>
            <person name="Szollosi G."/>
            <person name="Zifcakova L."/>
            <person name="Stursova M."/>
            <person name="Spatafora J.W."/>
            <person name="Tedersoo L."/>
            <person name="Vaario L.M."/>
            <person name="Yamada A."/>
            <person name="Yan M."/>
            <person name="Wang P."/>
            <person name="Xu J."/>
            <person name="Bruns T."/>
            <person name="Baldrian P."/>
            <person name="Vilgalys R."/>
            <person name="Dunand C."/>
            <person name="Henrissat B."/>
            <person name="Grigoriev I.V."/>
            <person name="Hibbett D."/>
            <person name="Nagy L.G."/>
            <person name="Martin F.M."/>
        </authorList>
    </citation>
    <scope>NUCLEOTIDE SEQUENCE</scope>
    <source>
        <strain evidence="1">Prilba</strain>
    </source>
</reference>
<dbReference type="Proteomes" id="UP000759537">
    <property type="component" value="Unassembled WGS sequence"/>
</dbReference>